<evidence type="ECO:0000256" key="1">
    <source>
        <dbReference type="ARBA" id="ARBA00001974"/>
    </source>
</evidence>
<evidence type="ECO:0000256" key="5">
    <source>
        <dbReference type="ARBA" id="ARBA00023033"/>
    </source>
</evidence>
<gene>
    <name evidence="6" type="ORF">LTR84_011369</name>
</gene>
<sequence length="491" mass="55655">MAEKFRASLPANDVLDILIVGAGISGINAAYRIQSHFPKYTYMILEGRGQMGGTWDLFRYPGVRSDSDLFTFGFEWSPWEKLSPIADGESIRQYLHKSASMHGIDKKIQYGHLLTNASWSSKDCLWTLKALYGRQQLQYKARFLVFGTGYYNYNEPLEAKIPRIEQFQGQTVHPQFWPEDLDYANQQIVVIGSGATAITLVPSLAKKAAKVTMLQRSPTYILSIPNKALKRPWYCHLLSQKLYFMVRRLLWIISGRLFIWYCHRWPDGARRMIEKSTTQQLPVQIPYDPHFNPSYRPWQQRVCFCPDGDFFKSLQSGKATVETSIIQEVVPDGIVPASGKKLAADIIVTATGLQLQMFGGVKIEVDGKPLNPSEKYMWNGVMIQDMPNAAFVFGYTDASWTLGADITAKFICKYLKYLERQSYRAAVPYLPESISLLPASTINLQSTYVTLGAANLPKSAAESPWTGRKGFIPDYAWLKLGRLDRGLTFIK</sequence>
<keyword evidence="4" id="KW-0560">Oxidoreductase</keyword>
<dbReference type="InterPro" id="IPR020946">
    <property type="entry name" value="Flavin_mOase-like"/>
</dbReference>
<dbReference type="PRINTS" id="PR00411">
    <property type="entry name" value="PNDRDTASEI"/>
</dbReference>
<dbReference type="PANTHER" id="PTHR43872">
    <property type="entry name" value="MONOOXYGENASE, PUTATIVE (AFU_ORTHOLOGUE AFUA_8G02570)-RELATED"/>
    <property type="match status" value="1"/>
</dbReference>
<dbReference type="AlphaFoldDB" id="A0AAV9MUR7"/>
<keyword evidence="2" id="KW-0285">Flavoprotein</keyword>
<dbReference type="Pfam" id="PF00743">
    <property type="entry name" value="FMO-like"/>
    <property type="match status" value="1"/>
</dbReference>
<evidence type="ECO:0000256" key="2">
    <source>
        <dbReference type="ARBA" id="ARBA00022630"/>
    </source>
</evidence>
<organism evidence="6 7">
    <name type="scientific">Exophiala bonariae</name>
    <dbReference type="NCBI Taxonomy" id="1690606"/>
    <lineage>
        <taxon>Eukaryota</taxon>
        <taxon>Fungi</taxon>
        <taxon>Dikarya</taxon>
        <taxon>Ascomycota</taxon>
        <taxon>Pezizomycotina</taxon>
        <taxon>Eurotiomycetes</taxon>
        <taxon>Chaetothyriomycetidae</taxon>
        <taxon>Chaetothyriales</taxon>
        <taxon>Herpotrichiellaceae</taxon>
        <taxon>Exophiala</taxon>
    </lineage>
</organism>
<evidence type="ECO:0000256" key="3">
    <source>
        <dbReference type="ARBA" id="ARBA00022827"/>
    </source>
</evidence>
<comment type="cofactor">
    <cofactor evidence="1">
        <name>FAD</name>
        <dbReference type="ChEBI" id="CHEBI:57692"/>
    </cofactor>
</comment>
<accession>A0AAV9MUR7</accession>
<dbReference type="RefSeq" id="XP_064699992.1">
    <property type="nucleotide sequence ID" value="XM_064854901.1"/>
</dbReference>
<dbReference type="GO" id="GO:0050661">
    <property type="term" value="F:NADP binding"/>
    <property type="evidence" value="ECO:0007669"/>
    <property type="project" value="InterPro"/>
</dbReference>
<evidence type="ECO:0000313" key="7">
    <source>
        <dbReference type="Proteomes" id="UP001358417"/>
    </source>
</evidence>
<dbReference type="EMBL" id="JAVRRD010000055">
    <property type="protein sequence ID" value="KAK5043609.1"/>
    <property type="molecule type" value="Genomic_DNA"/>
</dbReference>
<keyword evidence="5" id="KW-0503">Monooxygenase</keyword>
<evidence type="ECO:0008006" key="8">
    <source>
        <dbReference type="Google" id="ProtNLM"/>
    </source>
</evidence>
<keyword evidence="3" id="KW-0274">FAD</keyword>
<reference evidence="6 7" key="1">
    <citation type="submission" date="2023-08" db="EMBL/GenBank/DDBJ databases">
        <title>Black Yeasts Isolated from many extreme environments.</title>
        <authorList>
            <person name="Coleine C."/>
            <person name="Stajich J.E."/>
            <person name="Selbmann L."/>
        </authorList>
    </citation>
    <scope>NUCLEOTIDE SEQUENCE [LARGE SCALE GENOMIC DNA]</scope>
    <source>
        <strain evidence="6 7">CCFEE 5792</strain>
    </source>
</reference>
<dbReference type="SUPFAM" id="SSF51905">
    <property type="entry name" value="FAD/NAD(P)-binding domain"/>
    <property type="match status" value="2"/>
</dbReference>
<protein>
    <recommendedName>
        <fullName evidence="8">FAD/NAD(P)-binding domain-containing protein</fullName>
    </recommendedName>
</protein>
<dbReference type="InterPro" id="IPR051820">
    <property type="entry name" value="FAD-binding_MO"/>
</dbReference>
<name>A0AAV9MUR7_9EURO</name>
<dbReference type="PANTHER" id="PTHR43872:SF1">
    <property type="entry name" value="MONOOXYGENASE, PUTATIVE (AFU_ORTHOLOGUE AFUA_8G02570)-RELATED"/>
    <property type="match status" value="1"/>
</dbReference>
<comment type="caution">
    <text evidence="6">The sequence shown here is derived from an EMBL/GenBank/DDBJ whole genome shotgun (WGS) entry which is preliminary data.</text>
</comment>
<evidence type="ECO:0000313" key="6">
    <source>
        <dbReference type="EMBL" id="KAK5043609.1"/>
    </source>
</evidence>
<evidence type="ECO:0000256" key="4">
    <source>
        <dbReference type="ARBA" id="ARBA00023002"/>
    </source>
</evidence>
<dbReference type="InterPro" id="IPR036188">
    <property type="entry name" value="FAD/NAD-bd_sf"/>
</dbReference>
<dbReference type="Gene3D" id="3.50.50.60">
    <property type="entry name" value="FAD/NAD(P)-binding domain"/>
    <property type="match status" value="1"/>
</dbReference>
<dbReference type="GO" id="GO:0050660">
    <property type="term" value="F:flavin adenine dinucleotide binding"/>
    <property type="evidence" value="ECO:0007669"/>
    <property type="project" value="InterPro"/>
</dbReference>
<dbReference type="Proteomes" id="UP001358417">
    <property type="component" value="Unassembled WGS sequence"/>
</dbReference>
<dbReference type="GO" id="GO:0004499">
    <property type="term" value="F:N,N-dimethylaniline monooxygenase activity"/>
    <property type="evidence" value="ECO:0007669"/>
    <property type="project" value="InterPro"/>
</dbReference>
<proteinExistence type="predicted"/>
<dbReference type="GeneID" id="89979522"/>
<keyword evidence="7" id="KW-1185">Reference proteome</keyword>
<dbReference type="Pfam" id="PF13450">
    <property type="entry name" value="NAD_binding_8"/>
    <property type="match status" value="1"/>
</dbReference>